<organism evidence="4">
    <name type="scientific">Schistocephalus solidus</name>
    <name type="common">Tapeworm</name>
    <dbReference type="NCBI Taxonomy" id="70667"/>
    <lineage>
        <taxon>Eukaryota</taxon>
        <taxon>Metazoa</taxon>
        <taxon>Spiralia</taxon>
        <taxon>Lophotrochozoa</taxon>
        <taxon>Platyhelminthes</taxon>
        <taxon>Cestoda</taxon>
        <taxon>Eucestoda</taxon>
        <taxon>Diphyllobothriidea</taxon>
        <taxon>Diphyllobothriidae</taxon>
        <taxon>Schistocephalus</taxon>
    </lineage>
</organism>
<feature type="region of interest" description="Disordered" evidence="1">
    <location>
        <begin position="1041"/>
        <end position="1071"/>
    </location>
</feature>
<accession>A0A183SSL3</accession>
<dbReference type="WBParaSite" id="SSLN_0000745601-mRNA-1">
    <property type="protein sequence ID" value="SSLN_0000745601-mRNA-1"/>
    <property type="gene ID" value="SSLN_0000745601"/>
</dbReference>
<reference evidence="4" key="1">
    <citation type="submission" date="2016-06" db="UniProtKB">
        <authorList>
            <consortium name="WormBaseParasite"/>
        </authorList>
    </citation>
    <scope>IDENTIFICATION</scope>
</reference>
<sequence length="1245" mass="138468">MHPTILGDEREPCRDSRIHAESHYPPYVAPPNQVHFISKGPSIGHRLVSFFRGTFKRTSNGARVDAVPEQAVGSWQSTRTPVVSYLHKTNNSYQRGHTGAFPNAIKPAASSSAAGEERTSIENLTARNFRNTQSEVRRSQTQPNSVVNKSVADKQILAYSYVHTERNVLRKKRVGINYRPPNNQSSSNSSNSPQATSERPSLIVSPEASTERRKSGVTRKTRFSLHPSTPKAPTALIKQRPEMPTAGSSTEAPSFYSSSIQLSVTPVAVSTTDATEGQKTSKAHSRVAFQATGETKYVPIPAASSHSCLEAGRKPVRREIGKTDSKCLCSPVQVKRPSRRLLSPPPQSNDHSKPFTSTRDVQFGLLEADRSQEDQATASTETGGMVSKSKDDERPKLLSSTGASHNGDNFIEPSSSLLQTDRLNYLTQFENTEHQRRPMRGSRTRQRDYDRHGKVRRRAYLGYEKCGIRGGEDGSDDDENYRGAGSVPHRDFNSFGDDATLFDSSLLWSIEHELEERSSDEDTLDVLRVMKEVESSFRMEEQANLLSEEPTREVSSFEKFCQGASCAAERAGGTPDFLSPSEEIASSNFSSDSRKILELQEEPLPDQQVETLKIPSHWRIYAETHRRECHRRGVENNPPIYVSVLVHQLPIDIVLKSFEDPVLNTKSVQTYCGLTSYSVSAEAIQKKISKLGTPRGENLCRTEVSSGSPRRLCRYHRYLYSMHGENCGTKGLSRTQSASSCRLPPGGRCSKRRFADENLQRSLSVPNLQTTSDPSKLSGQEYQDYILIYKLWREINSSLKELQQLAGSPRGADVGTLTSPVVRSARSNDAESATLKDEEPSSVELLESSLQISSPKEFSEICLSPIPKNRTVDTSQQRIAELRELISKRSGLRQQLATKPQTTEARYRADRAAHRVKLDTSRGVVSELAFRRGTRSLSRSTAKLKAVNKIMNAAECAFEPPPYKRYDLRRAAYSGRNEEELREYSVSTLPSRNCTESKYIFSGECGQKNSKGHASREIKRKSGGPLTSNLATIKAAHAPAFWGDSTETESSGDDDSQIGSSVNLPATSPPRHMVFHRLPTTCVRDYKPKGSTTGSLKPGSAVGVDREEKRVNRDALFRLSRPVVIGDSARISGSFGDGRSKSWDREIESMRNVEWEDLINKIYAAKTSRGLRSGGHRATFQLTPSSQLVREAPQSRPHSSLTSQSGKVRPALRDNLLRHTFASLQKVRERKEDGQGTPRKPWVKY</sequence>
<feature type="region of interest" description="Disordered" evidence="1">
    <location>
        <begin position="1173"/>
        <end position="1245"/>
    </location>
</feature>
<feature type="region of interest" description="Disordered" evidence="1">
    <location>
        <begin position="467"/>
        <end position="490"/>
    </location>
</feature>
<feature type="compositionally biased region" description="Polar residues" evidence="1">
    <location>
        <begin position="1196"/>
        <end position="1206"/>
    </location>
</feature>
<feature type="compositionally biased region" description="Polar residues" evidence="1">
    <location>
        <begin position="398"/>
        <end position="410"/>
    </location>
</feature>
<feature type="region of interest" description="Disordered" evidence="1">
    <location>
        <begin position="1086"/>
        <end position="1105"/>
    </location>
</feature>
<dbReference type="AlphaFoldDB" id="A0A183SSL3"/>
<dbReference type="EMBL" id="UYSU01034038">
    <property type="protein sequence ID" value="VDL93596.1"/>
    <property type="molecule type" value="Genomic_DNA"/>
</dbReference>
<evidence type="ECO:0000313" key="4">
    <source>
        <dbReference type="WBParaSite" id="SSLN_0000745601-mRNA-1"/>
    </source>
</evidence>
<feature type="compositionally biased region" description="Basic residues" evidence="1">
    <location>
        <begin position="1010"/>
        <end position="1022"/>
    </location>
</feature>
<proteinExistence type="predicted"/>
<feature type="region of interest" description="Disordered" evidence="1">
    <location>
        <begin position="431"/>
        <end position="453"/>
    </location>
</feature>
<feature type="compositionally biased region" description="Acidic residues" evidence="1">
    <location>
        <begin position="1046"/>
        <end position="1056"/>
    </location>
</feature>
<reference evidence="2 3" key="2">
    <citation type="submission" date="2018-11" db="EMBL/GenBank/DDBJ databases">
        <authorList>
            <consortium name="Pathogen Informatics"/>
        </authorList>
    </citation>
    <scope>NUCLEOTIDE SEQUENCE [LARGE SCALE GENOMIC DNA]</scope>
    <source>
        <strain evidence="2 3">NST_G2</strain>
    </source>
</reference>
<feature type="compositionally biased region" description="Polar residues" evidence="1">
    <location>
        <begin position="121"/>
        <end position="147"/>
    </location>
</feature>
<feature type="region of interest" description="Disordered" evidence="1">
    <location>
        <begin position="172"/>
        <end position="254"/>
    </location>
</feature>
<keyword evidence="3" id="KW-1185">Reference proteome</keyword>
<feature type="region of interest" description="Disordered" evidence="1">
    <location>
        <begin position="333"/>
        <end position="410"/>
    </location>
</feature>
<protein>
    <submittedName>
        <fullName evidence="4">Spermatogenesis-associated protein 13</fullName>
    </submittedName>
</protein>
<gene>
    <name evidence="2" type="ORF">SSLN_LOCUS7211</name>
</gene>
<dbReference type="OrthoDB" id="6266934at2759"/>
<dbReference type="Proteomes" id="UP000275846">
    <property type="component" value="Unassembled WGS sequence"/>
</dbReference>
<feature type="region of interest" description="Disordered" evidence="1">
    <location>
        <begin position="109"/>
        <end position="147"/>
    </location>
</feature>
<evidence type="ECO:0000313" key="3">
    <source>
        <dbReference type="Proteomes" id="UP000275846"/>
    </source>
</evidence>
<evidence type="ECO:0000256" key="1">
    <source>
        <dbReference type="SAM" id="MobiDB-lite"/>
    </source>
</evidence>
<evidence type="ECO:0000313" key="2">
    <source>
        <dbReference type="EMBL" id="VDL93596.1"/>
    </source>
</evidence>
<name>A0A183SSL3_SCHSO</name>
<feature type="compositionally biased region" description="Low complexity" evidence="1">
    <location>
        <begin position="180"/>
        <end position="194"/>
    </location>
</feature>
<feature type="region of interest" description="Disordered" evidence="1">
    <location>
        <begin position="1005"/>
        <end position="1027"/>
    </location>
</feature>